<protein>
    <submittedName>
        <fullName evidence="2">Uncharacterized protein</fullName>
    </submittedName>
</protein>
<name>A0ABY7U6T9_9CORY</name>
<dbReference type="EMBL" id="CP063189">
    <property type="protein sequence ID" value="WCZ32419.1"/>
    <property type="molecule type" value="Genomic_DNA"/>
</dbReference>
<evidence type="ECO:0000313" key="3">
    <source>
        <dbReference type="Proteomes" id="UP001220064"/>
    </source>
</evidence>
<reference evidence="2 3" key="1">
    <citation type="submission" date="2020-10" db="EMBL/GenBank/DDBJ databases">
        <title>Complete genome sequence of Corynebacterium massiliense DSM 45435, type strain of Corynebacterium massiliense.</title>
        <authorList>
            <person name="Busche T."/>
            <person name="Kalinowski J."/>
            <person name="Ruckert C."/>
        </authorList>
    </citation>
    <scope>NUCLEOTIDE SEQUENCE [LARGE SCALE GENOMIC DNA]</scope>
    <source>
        <strain evidence="2 3">DSM 45435</strain>
    </source>
</reference>
<feature type="region of interest" description="Disordered" evidence="1">
    <location>
        <begin position="21"/>
        <end position="40"/>
    </location>
</feature>
<evidence type="ECO:0000313" key="2">
    <source>
        <dbReference type="EMBL" id="WCZ32419.1"/>
    </source>
</evidence>
<accession>A0ABY7U6T9</accession>
<proteinExistence type="predicted"/>
<organism evidence="2 3">
    <name type="scientific">Corynebacterium massiliense DSM 45435</name>
    <dbReference type="NCBI Taxonomy" id="1121364"/>
    <lineage>
        <taxon>Bacteria</taxon>
        <taxon>Bacillati</taxon>
        <taxon>Actinomycetota</taxon>
        <taxon>Actinomycetes</taxon>
        <taxon>Mycobacteriales</taxon>
        <taxon>Corynebacteriaceae</taxon>
        <taxon>Corynebacterium</taxon>
    </lineage>
</organism>
<dbReference type="Proteomes" id="UP001220064">
    <property type="component" value="Chromosome"/>
</dbReference>
<dbReference type="RefSeq" id="WP_273665910.1">
    <property type="nucleotide sequence ID" value="NZ_CP063189.1"/>
</dbReference>
<gene>
    <name evidence="2" type="ORF">CMASS_04860</name>
</gene>
<keyword evidence="3" id="KW-1185">Reference proteome</keyword>
<evidence type="ECO:0000256" key="1">
    <source>
        <dbReference type="SAM" id="MobiDB-lite"/>
    </source>
</evidence>
<sequence>MPAPQDHEHEGEEQFIYRPFEALKDFLDQPDLSTERKQKP</sequence>